<feature type="region of interest" description="Disordered" evidence="1">
    <location>
        <begin position="84"/>
        <end position="184"/>
    </location>
</feature>
<reference evidence="2" key="1">
    <citation type="submission" date="2006-03" db="EMBL/GenBank/DDBJ databases">
        <title>Complete sequence of Rhodopseudomonas palustris BisB18.</title>
        <authorList>
            <consortium name="US DOE Joint Genome Institute"/>
            <person name="Copeland A."/>
            <person name="Lucas S."/>
            <person name="Lapidus A."/>
            <person name="Barry K."/>
            <person name="Detter J.C."/>
            <person name="Glavina del Rio T."/>
            <person name="Hammon N."/>
            <person name="Israni S."/>
            <person name="Dalin E."/>
            <person name="Tice H."/>
            <person name="Pitluck S."/>
            <person name="Chain P."/>
            <person name="Malfatti S."/>
            <person name="Shin M."/>
            <person name="Vergez L."/>
            <person name="Schmutz J."/>
            <person name="Larimer F."/>
            <person name="Land M."/>
            <person name="Hauser L."/>
            <person name="Pelletier D.A."/>
            <person name="Kyrpides N."/>
            <person name="Anderson I."/>
            <person name="Oda Y."/>
            <person name="Harwood C.S."/>
            <person name="Richardson P."/>
        </authorList>
    </citation>
    <scope>NUCLEOTIDE SEQUENCE [LARGE SCALE GENOMIC DNA]</scope>
    <source>
        <strain evidence="2">BisB18</strain>
    </source>
</reference>
<feature type="compositionally biased region" description="Low complexity" evidence="1">
    <location>
        <begin position="120"/>
        <end position="158"/>
    </location>
</feature>
<dbReference type="RefSeq" id="WP_011472262.1">
    <property type="nucleotide sequence ID" value="NC_007925.1"/>
</dbReference>
<feature type="compositionally biased region" description="Low complexity" evidence="1">
    <location>
        <begin position="7"/>
        <end position="35"/>
    </location>
</feature>
<protein>
    <submittedName>
        <fullName evidence="2">Uncharacterized protein</fullName>
    </submittedName>
</protein>
<dbReference type="HOGENOM" id="CLU_085713_0_0_5"/>
<organism evidence="2">
    <name type="scientific">Rhodopseudomonas palustris (strain BisB18)</name>
    <dbReference type="NCBI Taxonomy" id="316056"/>
    <lineage>
        <taxon>Bacteria</taxon>
        <taxon>Pseudomonadati</taxon>
        <taxon>Pseudomonadota</taxon>
        <taxon>Alphaproteobacteria</taxon>
        <taxon>Hyphomicrobiales</taxon>
        <taxon>Nitrobacteraceae</taxon>
        <taxon>Rhodopseudomonas</taxon>
    </lineage>
</organism>
<accession>Q217S8</accession>
<gene>
    <name evidence="2" type="ordered locus">RPC_1799</name>
</gene>
<sequence>MTVIRKTAPAKPSARRTAASATRGSRSGKSTTSAAAAKLRASVAARRQTLAKTCKRADATLVVDDHDEVGVRLAKRAQALAAAAEASAEPAAEQLVAKPAKKPANKVATPARKTARKTVSKTVSKTATKTAAETAAETPAPSAAEDEAVAAPAAPAAPRKTRGPSGVSRTAVDRVDDPEPASGLKLLDRVSRSIEREITQIEAIVGGSHLKPEQRSEAERRARTLASLTKTLGELRRMRAAEQSRAADDDAIPRDLDEFRRALSRRLEQLVAVAAEFPAARDE</sequence>
<evidence type="ECO:0000313" key="2">
    <source>
        <dbReference type="EMBL" id="ABD87358.1"/>
    </source>
</evidence>
<feature type="compositionally biased region" description="Low complexity" evidence="1">
    <location>
        <begin position="84"/>
        <end position="93"/>
    </location>
</feature>
<dbReference type="KEGG" id="rpc:RPC_1799"/>
<dbReference type="EMBL" id="CP000301">
    <property type="protein sequence ID" value="ABD87358.1"/>
    <property type="molecule type" value="Genomic_DNA"/>
</dbReference>
<name>Q217S8_RHOPB</name>
<dbReference type="STRING" id="316056.RPC_1799"/>
<evidence type="ECO:0000256" key="1">
    <source>
        <dbReference type="SAM" id="MobiDB-lite"/>
    </source>
</evidence>
<feature type="region of interest" description="Disordered" evidence="1">
    <location>
        <begin position="1"/>
        <end position="35"/>
    </location>
</feature>
<dbReference type="AlphaFoldDB" id="Q217S8"/>
<proteinExistence type="predicted"/>
<dbReference type="eggNOG" id="ENOG503123D">
    <property type="taxonomic scope" value="Bacteria"/>
</dbReference>